<keyword evidence="5 7" id="KW-0456">Lyase</keyword>
<proteinExistence type="inferred from homology"/>
<comment type="pathway">
    <text evidence="7">Cofactor biosynthesis; ubiquinone biosynthesis.</text>
</comment>
<dbReference type="EMBL" id="CAJMXA010003879">
    <property type="protein sequence ID" value="CAE6519502.1"/>
    <property type="molecule type" value="Genomic_DNA"/>
</dbReference>
<comment type="cofactor">
    <cofactor evidence="7">
        <name>Zn(2+)</name>
        <dbReference type="ChEBI" id="CHEBI:29105"/>
    </cofactor>
</comment>
<evidence type="ECO:0000256" key="3">
    <source>
        <dbReference type="ARBA" id="ARBA00023128"/>
    </source>
</evidence>
<keyword evidence="3 7" id="KW-0496">Mitochondrion</keyword>
<evidence type="ECO:0000313" key="8">
    <source>
        <dbReference type="EMBL" id="CAE6519502.1"/>
    </source>
</evidence>
<keyword evidence="7" id="KW-0862">Zinc</keyword>
<feature type="binding site" evidence="7">
    <location>
        <position position="177"/>
    </location>
    <ligand>
        <name>Zn(2+)</name>
        <dbReference type="ChEBI" id="CHEBI:29105"/>
    </ligand>
</feature>
<evidence type="ECO:0000256" key="2">
    <source>
        <dbReference type="ARBA" id="ARBA00022792"/>
    </source>
</evidence>
<comment type="function">
    <text evidence="7">Lyase that catalyzes the C1-decarboxylation of 4-hydroxy-3-methoxy-5-(all-trans-polyprenyl)benzoic acid into 2-methoxy-6-(all-trans-polyprenyl)phenol during ubiquinone biosynthesis.</text>
</comment>
<dbReference type="Proteomes" id="UP000663853">
    <property type="component" value="Unassembled WGS sequence"/>
</dbReference>
<comment type="catalytic activity">
    <reaction evidence="7">
        <text>a 4-hydroxy-3-methoxy-5-(all-trans-polyprenyl)benzoate + H(+) = a 2-methoxy-6-(all-trans-polyprenyl)phenol + CO2</text>
        <dbReference type="Rhea" id="RHEA:81179"/>
        <dbReference type="Rhea" id="RHEA-COMP:9551"/>
        <dbReference type="Rhea" id="RHEA-COMP:10931"/>
        <dbReference type="ChEBI" id="CHEBI:15378"/>
        <dbReference type="ChEBI" id="CHEBI:16526"/>
        <dbReference type="ChEBI" id="CHEBI:62731"/>
        <dbReference type="ChEBI" id="CHEBI:84443"/>
        <dbReference type="EC" id="4.1.1.130"/>
    </reaction>
</comment>
<comment type="subunit">
    <text evidence="7">Component of a multi-subunit COQ enzyme complex, composed of at least COQ3, COQ4, COQ5, COQ6, COQ7 and COQ9.</text>
</comment>
<dbReference type="InterPro" id="IPR007715">
    <property type="entry name" value="Coq4"/>
</dbReference>
<feature type="binding site" evidence="7">
    <location>
        <position position="174"/>
    </location>
    <ligand>
        <name>Zn(2+)</name>
        <dbReference type="ChEBI" id="CHEBI:29105"/>
    </ligand>
</feature>
<dbReference type="Pfam" id="PF05019">
    <property type="entry name" value="Coq4"/>
    <property type="match status" value="2"/>
</dbReference>
<dbReference type="PANTHER" id="PTHR12922:SF7">
    <property type="entry name" value="UBIQUINONE BIOSYNTHESIS PROTEIN COQ4 HOMOLOG, MITOCHONDRIAL"/>
    <property type="match status" value="1"/>
</dbReference>
<dbReference type="InterPro" id="IPR027540">
    <property type="entry name" value="Coq4_euk"/>
</dbReference>
<keyword evidence="4 7" id="KW-0472">Membrane</keyword>
<evidence type="ECO:0000256" key="7">
    <source>
        <dbReference type="HAMAP-Rule" id="MF_03111"/>
    </source>
</evidence>
<organism evidence="8 9">
    <name type="scientific">Rhizoctonia solani</name>
    <dbReference type="NCBI Taxonomy" id="456999"/>
    <lineage>
        <taxon>Eukaryota</taxon>
        <taxon>Fungi</taxon>
        <taxon>Dikarya</taxon>
        <taxon>Basidiomycota</taxon>
        <taxon>Agaricomycotina</taxon>
        <taxon>Agaricomycetes</taxon>
        <taxon>Cantharellales</taxon>
        <taxon>Ceratobasidiaceae</taxon>
        <taxon>Rhizoctonia</taxon>
    </lineage>
</organism>
<comment type="caution">
    <text evidence="8">The sequence shown here is derived from an EMBL/GenBank/DDBJ whole genome shotgun (WGS) entry which is preliminary data.</text>
</comment>
<keyword evidence="7" id="KW-0479">Metal-binding</keyword>
<evidence type="ECO:0000256" key="6">
    <source>
        <dbReference type="ARBA" id="ARBA00081568"/>
    </source>
</evidence>
<evidence type="ECO:0000256" key="1">
    <source>
        <dbReference type="ARBA" id="ARBA00022688"/>
    </source>
</evidence>
<reference evidence="8" key="1">
    <citation type="submission" date="2021-01" db="EMBL/GenBank/DDBJ databases">
        <authorList>
            <person name="Kaushik A."/>
        </authorList>
    </citation>
    <scope>NUCLEOTIDE SEQUENCE</scope>
    <source>
        <strain evidence="8">AG6-10EEA</strain>
    </source>
</reference>
<evidence type="ECO:0000313" key="9">
    <source>
        <dbReference type="Proteomes" id="UP000663853"/>
    </source>
</evidence>
<dbReference type="GO" id="GO:0031314">
    <property type="term" value="C:extrinsic component of mitochondrial inner membrane"/>
    <property type="evidence" value="ECO:0007669"/>
    <property type="project" value="UniProtKB-UniRule"/>
</dbReference>
<keyword evidence="1 7" id="KW-0831">Ubiquinone biosynthesis</keyword>
<accession>A0A8H3DBL0</accession>
<protein>
    <recommendedName>
        <fullName evidence="6">4-hydroxy-3-methoxy-5-polyprenylbenzoate decarboxylase</fullName>
    </recommendedName>
</protein>
<evidence type="ECO:0000256" key="5">
    <source>
        <dbReference type="ARBA" id="ARBA00023239"/>
    </source>
</evidence>
<feature type="binding site" evidence="7">
    <location>
        <position position="173"/>
    </location>
    <ligand>
        <name>Zn(2+)</name>
        <dbReference type="ChEBI" id="CHEBI:29105"/>
    </ligand>
</feature>
<dbReference type="GO" id="GO:0008270">
    <property type="term" value="F:zinc ion binding"/>
    <property type="evidence" value="ECO:0007669"/>
    <property type="project" value="UniProtKB-UniRule"/>
</dbReference>
<feature type="binding site" evidence="7">
    <location>
        <position position="189"/>
    </location>
    <ligand>
        <name>Zn(2+)</name>
        <dbReference type="ChEBI" id="CHEBI:29105"/>
    </ligand>
</feature>
<keyword evidence="2 7" id="KW-0999">Mitochondrion inner membrane</keyword>
<gene>
    <name evidence="7" type="primary">COQ4</name>
    <name evidence="8" type="ORF">RDB_LOCUS143373</name>
</gene>
<dbReference type="AlphaFoldDB" id="A0A8H3DBL0"/>
<comment type="similarity">
    <text evidence="7">Belongs to the COQ4 family.</text>
</comment>
<dbReference type="UniPathway" id="UPA00232"/>
<name>A0A8H3DBL0_9AGAM</name>
<sequence>MLSLRAKRVFVAQIKPVAFFQRGKASPAYDGHIPLNWGENAFMAVGSALAALADPRRGGKSIILLFFSYSCVDFVLLDMVAALGETTAGSALPRLRDQMLASLEGRAILKHRPRVNTDTVDMAALAEMPVGTWGHTYVTWLDRCGVTPDTREPVHYIDDPELAYVMTRYRECHDFYHAVCGLSVSVPSELALKVFELANFGLPSTALSALSGLSAFLPALPSPTTLAYKLSRPIRFLNPYDKPPGEPKRPLGRLTAHQRDRFVREFAPWALRSGAAARPLITVYWEKRWDQPLDDLKRELGIWVSPLNIHLSSSPIRCYSPARSEMPVDNLYDIGITTIGATHSLLGHTFCLTSPHWHSK</sequence>
<dbReference type="HAMAP" id="MF_03111">
    <property type="entry name" value="Coq4"/>
    <property type="match status" value="1"/>
</dbReference>
<evidence type="ECO:0000256" key="4">
    <source>
        <dbReference type="ARBA" id="ARBA00023136"/>
    </source>
</evidence>
<dbReference type="PANTHER" id="PTHR12922">
    <property type="entry name" value="UBIQUINONE BIOSYNTHESIS PROTEIN"/>
    <property type="match status" value="1"/>
</dbReference>
<comment type="subcellular location">
    <subcellularLocation>
        <location evidence="7">Mitochondrion inner membrane</location>
        <topology evidence="7">Peripheral membrane protein</topology>
        <orientation evidence="7">Matrix side</orientation>
    </subcellularLocation>
</comment>
<dbReference type="GO" id="GO:0120539">
    <property type="term" value="F:4-hydroxy-3-methoxy-5-polyprenylbenzoate decarboxylase activity"/>
    <property type="evidence" value="ECO:0007669"/>
    <property type="project" value="UniProtKB-EC"/>
</dbReference>